<dbReference type="AlphaFoldDB" id="A0AAW2WJK4"/>
<reference evidence="3" key="2">
    <citation type="journal article" date="2024" name="Plant">
        <title>Genomic evolution and insights into agronomic trait innovations of Sesamum species.</title>
        <authorList>
            <person name="Miao H."/>
            <person name="Wang L."/>
            <person name="Qu L."/>
            <person name="Liu H."/>
            <person name="Sun Y."/>
            <person name="Le M."/>
            <person name="Wang Q."/>
            <person name="Wei S."/>
            <person name="Zheng Y."/>
            <person name="Lin W."/>
            <person name="Duan Y."/>
            <person name="Cao H."/>
            <person name="Xiong S."/>
            <person name="Wang X."/>
            <person name="Wei L."/>
            <person name="Li C."/>
            <person name="Ma Q."/>
            <person name="Ju M."/>
            <person name="Zhao R."/>
            <person name="Li G."/>
            <person name="Mu C."/>
            <person name="Tian Q."/>
            <person name="Mei H."/>
            <person name="Zhang T."/>
            <person name="Gao T."/>
            <person name="Zhang H."/>
        </authorList>
    </citation>
    <scope>NUCLEOTIDE SEQUENCE</scope>
    <source>
        <strain evidence="3">G02</strain>
    </source>
</reference>
<evidence type="ECO:0000259" key="1">
    <source>
        <dbReference type="Pfam" id="PF03446"/>
    </source>
</evidence>
<proteinExistence type="predicted"/>
<organism evidence="3">
    <name type="scientific">Sesamum radiatum</name>
    <name type="common">Black benniseed</name>
    <dbReference type="NCBI Taxonomy" id="300843"/>
    <lineage>
        <taxon>Eukaryota</taxon>
        <taxon>Viridiplantae</taxon>
        <taxon>Streptophyta</taxon>
        <taxon>Embryophyta</taxon>
        <taxon>Tracheophyta</taxon>
        <taxon>Spermatophyta</taxon>
        <taxon>Magnoliopsida</taxon>
        <taxon>eudicotyledons</taxon>
        <taxon>Gunneridae</taxon>
        <taxon>Pentapetalae</taxon>
        <taxon>asterids</taxon>
        <taxon>lamiids</taxon>
        <taxon>Lamiales</taxon>
        <taxon>Pedaliaceae</taxon>
        <taxon>Sesamum</taxon>
    </lineage>
</organism>
<dbReference type="Pfam" id="PF03446">
    <property type="entry name" value="NAD_binding_2"/>
    <property type="match status" value="1"/>
</dbReference>
<accession>A0AAW2WJK4</accession>
<feature type="domain" description="6-phosphogluconate dehydrogenase NADP-binding" evidence="1">
    <location>
        <begin position="28"/>
        <end position="78"/>
    </location>
</feature>
<dbReference type="InterPro" id="IPR008927">
    <property type="entry name" value="6-PGluconate_DH-like_C_sf"/>
</dbReference>
<dbReference type="GO" id="GO:0016616">
    <property type="term" value="F:oxidoreductase activity, acting on the CH-OH group of donors, NAD or NADP as acceptor"/>
    <property type="evidence" value="ECO:0007669"/>
    <property type="project" value="UniProtKB-ARBA"/>
</dbReference>
<sequence>MENLFSDVSRGWQTGAMRTAVLIEVVQNEQKNLKLVDAPVSGGVKRAADGTLTIMASGADEALEHAGQVLSALSEKLYIINGGCGAGSGVKMINQLLAGVHIASAAEALAFGARLGLNTRLLFDVITNSAGTSWMFENRGPHMVESDYTPLSALDIFVKDLGIVSRECASRKVPLHVSNIAHQLFLSGGKNELIF</sequence>
<comment type="caution">
    <text evidence="3">The sequence shown here is derived from an EMBL/GenBank/DDBJ whole genome shotgun (WGS) entry which is preliminary data.</text>
</comment>
<dbReference type="PANTHER" id="PTHR43060">
    <property type="entry name" value="3-HYDROXYISOBUTYRATE DEHYDROGENASE-LIKE 1, MITOCHONDRIAL-RELATED"/>
    <property type="match status" value="1"/>
</dbReference>
<feature type="domain" description="3-hydroxyisobutyrate dehydrogenase-like NAD-binding" evidence="2">
    <location>
        <begin position="85"/>
        <end position="188"/>
    </location>
</feature>
<dbReference type="Gene3D" id="3.40.50.720">
    <property type="entry name" value="NAD(P)-binding Rossmann-like Domain"/>
    <property type="match status" value="1"/>
</dbReference>
<evidence type="ECO:0000259" key="2">
    <source>
        <dbReference type="Pfam" id="PF14833"/>
    </source>
</evidence>
<reference evidence="3" key="1">
    <citation type="submission" date="2020-06" db="EMBL/GenBank/DDBJ databases">
        <authorList>
            <person name="Li T."/>
            <person name="Hu X."/>
            <person name="Zhang T."/>
            <person name="Song X."/>
            <person name="Zhang H."/>
            <person name="Dai N."/>
            <person name="Sheng W."/>
            <person name="Hou X."/>
            <person name="Wei L."/>
        </authorList>
    </citation>
    <scope>NUCLEOTIDE SEQUENCE</scope>
    <source>
        <strain evidence="3">G02</strain>
        <tissue evidence="3">Leaf</tissue>
    </source>
</reference>
<evidence type="ECO:0000313" key="3">
    <source>
        <dbReference type="EMBL" id="KAL0441957.1"/>
    </source>
</evidence>
<gene>
    <name evidence="3" type="ORF">Sradi_0134600</name>
</gene>
<protein>
    <submittedName>
        <fullName evidence="3">L-threonate dehydrogenase</fullName>
    </submittedName>
</protein>
<dbReference type="EMBL" id="JACGWJ010000001">
    <property type="protein sequence ID" value="KAL0441957.1"/>
    <property type="molecule type" value="Genomic_DNA"/>
</dbReference>
<dbReference type="InterPro" id="IPR006115">
    <property type="entry name" value="6PGDH_NADP-bd"/>
</dbReference>
<dbReference type="Pfam" id="PF14833">
    <property type="entry name" value="NAD_binding_11"/>
    <property type="match status" value="1"/>
</dbReference>
<dbReference type="InterPro" id="IPR029154">
    <property type="entry name" value="HIBADH-like_NADP-bd"/>
</dbReference>
<dbReference type="SUPFAM" id="SSF51735">
    <property type="entry name" value="NAD(P)-binding Rossmann-fold domains"/>
    <property type="match status" value="1"/>
</dbReference>
<name>A0AAW2WJK4_SESRA</name>
<dbReference type="InterPro" id="IPR013328">
    <property type="entry name" value="6PGD_dom2"/>
</dbReference>
<dbReference type="GO" id="GO:0051287">
    <property type="term" value="F:NAD binding"/>
    <property type="evidence" value="ECO:0007669"/>
    <property type="project" value="InterPro"/>
</dbReference>
<dbReference type="PANTHER" id="PTHR43060:SF17">
    <property type="entry name" value="L-THREONATE DEHYDROGENASE"/>
    <property type="match status" value="1"/>
</dbReference>
<dbReference type="SUPFAM" id="SSF48179">
    <property type="entry name" value="6-phosphogluconate dehydrogenase C-terminal domain-like"/>
    <property type="match status" value="1"/>
</dbReference>
<dbReference type="InterPro" id="IPR036291">
    <property type="entry name" value="NAD(P)-bd_dom_sf"/>
</dbReference>
<dbReference type="GO" id="GO:0050661">
    <property type="term" value="F:NADP binding"/>
    <property type="evidence" value="ECO:0007669"/>
    <property type="project" value="InterPro"/>
</dbReference>
<dbReference type="Gene3D" id="1.10.1040.10">
    <property type="entry name" value="N-(1-d-carboxylethyl)-l-norvaline Dehydrogenase, domain 2"/>
    <property type="match status" value="1"/>
</dbReference>